<evidence type="ECO:0000256" key="3">
    <source>
        <dbReference type="ARBA" id="ARBA00012720"/>
    </source>
</evidence>
<keyword evidence="9" id="KW-0238">DNA-binding</keyword>
<evidence type="ECO:0000256" key="1">
    <source>
        <dbReference type="ARBA" id="ARBA00001947"/>
    </source>
</evidence>
<dbReference type="GO" id="GO:0140078">
    <property type="term" value="F:class I DNA-(apurinic or apyrimidinic site) endonuclease activity"/>
    <property type="evidence" value="ECO:0007669"/>
    <property type="project" value="UniProtKB-EC"/>
</dbReference>
<evidence type="ECO:0000313" key="18">
    <source>
        <dbReference type="Proteomes" id="UP000231450"/>
    </source>
</evidence>
<proteinExistence type="inferred from homology"/>
<dbReference type="InterPro" id="IPR010979">
    <property type="entry name" value="Ribosomal_uS13-like_H2TH"/>
</dbReference>
<comment type="cofactor">
    <cofactor evidence="1">
        <name>Zn(2+)</name>
        <dbReference type="ChEBI" id="CHEBI:29105"/>
    </cofactor>
</comment>
<dbReference type="FunFam" id="1.10.8.50:FF:000003">
    <property type="entry name" value="Formamidopyrimidine-DNA glycosylase"/>
    <property type="match status" value="1"/>
</dbReference>
<reference evidence="18" key="1">
    <citation type="submission" date="2017-09" db="EMBL/GenBank/DDBJ databases">
        <title>Depth-based differentiation of microbial function through sediment-hosted aquifers and enrichment of novel symbionts in the deep terrestrial subsurface.</title>
        <authorList>
            <person name="Probst A.J."/>
            <person name="Ladd B."/>
            <person name="Jarett J.K."/>
            <person name="Geller-Mcgrath D.E."/>
            <person name="Sieber C.M.K."/>
            <person name="Emerson J.B."/>
            <person name="Anantharaman K."/>
            <person name="Thomas B.C."/>
            <person name="Malmstrom R."/>
            <person name="Stieglmeier M."/>
            <person name="Klingl A."/>
            <person name="Woyke T."/>
            <person name="Ryan C.M."/>
            <person name="Banfield J.F."/>
        </authorList>
    </citation>
    <scope>NUCLEOTIDE SEQUENCE [LARGE SCALE GENOMIC DNA]</scope>
</reference>
<evidence type="ECO:0000256" key="6">
    <source>
        <dbReference type="ARBA" id="ARBA00022771"/>
    </source>
</evidence>
<dbReference type="SUPFAM" id="SSF57716">
    <property type="entry name" value="Glucocorticoid receptor-like (DNA-binding domain)"/>
    <property type="match status" value="1"/>
</dbReference>
<dbReference type="GO" id="GO:0008270">
    <property type="term" value="F:zinc ion binding"/>
    <property type="evidence" value="ECO:0007669"/>
    <property type="project" value="UniProtKB-KW"/>
</dbReference>
<dbReference type="InterPro" id="IPR010663">
    <property type="entry name" value="Znf_FPG/IleRS"/>
</dbReference>
<evidence type="ECO:0000256" key="8">
    <source>
        <dbReference type="ARBA" id="ARBA00022833"/>
    </source>
</evidence>
<dbReference type="GO" id="GO:0003684">
    <property type="term" value="F:damaged DNA binding"/>
    <property type="evidence" value="ECO:0007669"/>
    <property type="project" value="InterPro"/>
</dbReference>
<evidence type="ECO:0000256" key="7">
    <source>
        <dbReference type="ARBA" id="ARBA00022801"/>
    </source>
</evidence>
<keyword evidence="11" id="KW-0456">Lyase</keyword>
<evidence type="ECO:0000313" key="17">
    <source>
        <dbReference type="EMBL" id="PJE58261.1"/>
    </source>
</evidence>
<dbReference type="PANTHER" id="PTHR42697:SF1">
    <property type="entry name" value="ENDONUCLEASE 8"/>
    <property type="match status" value="1"/>
</dbReference>
<dbReference type="SUPFAM" id="SSF46946">
    <property type="entry name" value="S13-like H2TH domain"/>
    <property type="match status" value="1"/>
</dbReference>
<dbReference type="SMART" id="SM01232">
    <property type="entry name" value="H2TH"/>
    <property type="match status" value="1"/>
</dbReference>
<gene>
    <name evidence="17" type="ORF">COU81_01695</name>
</gene>
<dbReference type="Pfam" id="PF06831">
    <property type="entry name" value="H2TH"/>
    <property type="match status" value="1"/>
</dbReference>
<dbReference type="Proteomes" id="UP000231450">
    <property type="component" value="Unassembled WGS sequence"/>
</dbReference>
<dbReference type="Pfam" id="PF06827">
    <property type="entry name" value="zf-FPG_IleRS"/>
    <property type="match status" value="1"/>
</dbReference>
<keyword evidence="6 15" id="KW-0863">Zinc-finger</keyword>
<comment type="similarity">
    <text evidence="2">Belongs to the FPG family.</text>
</comment>
<dbReference type="PROSITE" id="PS51066">
    <property type="entry name" value="ZF_FPG_2"/>
    <property type="match status" value="1"/>
</dbReference>
<keyword evidence="10" id="KW-0234">DNA repair</keyword>
<evidence type="ECO:0000256" key="2">
    <source>
        <dbReference type="ARBA" id="ARBA00009409"/>
    </source>
</evidence>
<evidence type="ECO:0000256" key="12">
    <source>
        <dbReference type="ARBA" id="ARBA00023268"/>
    </source>
</evidence>
<dbReference type="EMBL" id="PFDW01000038">
    <property type="protein sequence ID" value="PJE58261.1"/>
    <property type="molecule type" value="Genomic_DNA"/>
</dbReference>
<evidence type="ECO:0000256" key="5">
    <source>
        <dbReference type="ARBA" id="ARBA00022763"/>
    </source>
</evidence>
<protein>
    <recommendedName>
        <fullName evidence="3">DNA-(apurinic or apyrimidinic site) lyase</fullName>
        <ecNumber evidence="3">4.2.99.18</ecNumber>
    </recommendedName>
</protein>
<dbReference type="GO" id="GO:0000703">
    <property type="term" value="F:oxidized pyrimidine nucleobase lesion DNA N-glycosylase activity"/>
    <property type="evidence" value="ECO:0007669"/>
    <property type="project" value="TreeGrafter"/>
</dbReference>
<keyword evidence="7" id="KW-0378">Hydrolase</keyword>
<evidence type="ECO:0000259" key="16">
    <source>
        <dbReference type="PROSITE" id="PS51066"/>
    </source>
</evidence>
<keyword evidence="12" id="KW-0511">Multifunctional enzyme</keyword>
<dbReference type="InterPro" id="IPR015886">
    <property type="entry name" value="H2TH_FPG"/>
</dbReference>
<evidence type="ECO:0000256" key="14">
    <source>
        <dbReference type="ARBA" id="ARBA00044632"/>
    </source>
</evidence>
<dbReference type="PANTHER" id="PTHR42697">
    <property type="entry name" value="ENDONUCLEASE 8"/>
    <property type="match status" value="1"/>
</dbReference>
<name>A0A2M8KEA5_9BACT</name>
<evidence type="ECO:0000256" key="9">
    <source>
        <dbReference type="ARBA" id="ARBA00023125"/>
    </source>
</evidence>
<keyword evidence="4" id="KW-0479">Metal-binding</keyword>
<dbReference type="InterPro" id="IPR000214">
    <property type="entry name" value="Znf_DNA_glyclase/AP_lyase"/>
</dbReference>
<keyword evidence="8" id="KW-0862">Zinc</keyword>
<keyword evidence="13" id="KW-0326">Glycosidase</keyword>
<comment type="caution">
    <text evidence="17">The sequence shown here is derived from an EMBL/GenBank/DDBJ whole genome shotgun (WGS) entry which is preliminary data.</text>
</comment>
<dbReference type="AlphaFoldDB" id="A0A2M8KEA5"/>
<evidence type="ECO:0000256" key="4">
    <source>
        <dbReference type="ARBA" id="ARBA00022723"/>
    </source>
</evidence>
<feature type="domain" description="FPG-type" evidence="16">
    <location>
        <begin position="129"/>
        <end position="163"/>
    </location>
</feature>
<evidence type="ECO:0000256" key="10">
    <source>
        <dbReference type="ARBA" id="ARBA00023204"/>
    </source>
</evidence>
<accession>A0A2M8KEA5</accession>
<dbReference type="Gene3D" id="1.10.8.50">
    <property type="match status" value="1"/>
</dbReference>
<dbReference type="EC" id="4.2.99.18" evidence="3"/>
<evidence type="ECO:0000256" key="13">
    <source>
        <dbReference type="ARBA" id="ARBA00023295"/>
    </source>
</evidence>
<organism evidence="17 18">
    <name type="scientific">Candidatus Portnoybacteria bacterium CG10_big_fil_rev_8_21_14_0_10_36_7</name>
    <dbReference type="NCBI Taxonomy" id="1974812"/>
    <lineage>
        <taxon>Bacteria</taxon>
        <taxon>Candidatus Portnoyibacteriota</taxon>
    </lineage>
</organism>
<evidence type="ECO:0000256" key="11">
    <source>
        <dbReference type="ARBA" id="ARBA00023239"/>
    </source>
</evidence>
<sequence>MRKFGWMRVVSAGDLTSIFANYGVEALADDFNFRLLKAILNRYGNRKIKQILLDQTLIAGLGNIYADEACFAVGILPTRLAKNITDSEIKKLLSHIKRILKLSIDKKGTSYNTYVNLDGKSGGFVPYLKVYGRQGLKCKKCQSVIIRNKVVGRGTHFCVNCQK</sequence>
<comment type="catalytic activity">
    <reaction evidence="14">
        <text>2'-deoxyribonucleotide-(2'-deoxyribose 5'-phosphate)-2'-deoxyribonucleotide-DNA = a 3'-end 2'-deoxyribonucleotide-(2,3-dehydro-2,3-deoxyribose 5'-phosphate)-DNA + a 5'-end 5'-phospho-2'-deoxyribonucleoside-DNA + H(+)</text>
        <dbReference type="Rhea" id="RHEA:66592"/>
        <dbReference type="Rhea" id="RHEA-COMP:13180"/>
        <dbReference type="Rhea" id="RHEA-COMP:16897"/>
        <dbReference type="Rhea" id="RHEA-COMP:17067"/>
        <dbReference type="ChEBI" id="CHEBI:15378"/>
        <dbReference type="ChEBI" id="CHEBI:136412"/>
        <dbReference type="ChEBI" id="CHEBI:157695"/>
        <dbReference type="ChEBI" id="CHEBI:167181"/>
        <dbReference type="EC" id="4.2.99.18"/>
    </reaction>
</comment>
<evidence type="ECO:0000256" key="15">
    <source>
        <dbReference type="PROSITE-ProRule" id="PRU00391"/>
    </source>
</evidence>
<dbReference type="GO" id="GO:0006284">
    <property type="term" value="P:base-excision repair"/>
    <property type="evidence" value="ECO:0007669"/>
    <property type="project" value="InterPro"/>
</dbReference>
<keyword evidence="5" id="KW-0227">DNA damage</keyword>